<evidence type="ECO:0000313" key="7">
    <source>
        <dbReference type="EMBL" id="CAK8698077.1"/>
    </source>
</evidence>
<dbReference type="InterPro" id="IPR002890">
    <property type="entry name" value="MG2"/>
</dbReference>
<dbReference type="Gene3D" id="2.60.40.1930">
    <property type="match status" value="3"/>
</dbReference>
<dbReference type="InterPro" id="IPR047565">
    <property type="entry name" value="Alpha-macroglob_thiol-ester_cl"/>
</dbReference>
<keyword evidence="5" id="KW-0732">Signal</keyword>
<dbReference type="InterPro" id="IPR011625">
    <property type="entry name" value="A2M_N_BRD"/>
</dbReference>
<feature type="chain" id="PRO_5045436186" description="NTR domain-containing protein" evidence="5">
    <location>
        <begin position="20"/>
        <end position="1941"/>
    </location>
</feature>
<reference evidence="7 8" key="1">
    <citation type="submission" date="2024-02" db="EMBL/GenBank/DDBJ databases">
        <authorList>
            <person name="Daric V."/>
            <person name="Darras S."/>
        </authorList>
    </citation>
    <scope>NUCLEOTIDE SEQUENCE [LARGE SCALE GENOMIC DNA]</scope>
</reference>
<dbReference type="InterPro" id="IPR009048">
    <property type="entry name" value="A-macroglobulin_rcpt-bd"/>
</dbReference>
<dbReference type="PROSITE" id="PS50189">
    <property type="entry name" value="NTR"/>
    <property type="match status" value="1"/>
</dbReference>
<dbReference type="Gene3D" id="2.60.40.10">
    <property type="entry name" value="Immunoglobulins"/>
    <property type="match status" value="2"/>
</dbReference>
<dbReference type="SMART" id="SM01359">
    <property type="entry name" value="A2M_N_2"/>
    <property type="match status" value="1"/>
</dbReference>
<keyword evidence="8" id="KW-1185">Reference proteome</keyword>
<dbReference type="InterPro" id="IPR008993">
    <property type="entry name" value="TIMP-like_OB-fold"/>
</dbReference>
<dbReference type="InterPro" id="IPR008930">
    <property type="entry name" value="Terpenoid_cyclase/PrenylTrfase"/>
</dbReference>
<dbReference type="InterPro" id="IPR036595">
    <property type="entry name" value="A-macroglobulin_rcpt-bd_sf"/>
</dbReference>
<dbReference type="InterPro" id="IPR001134">
    <property type="entry name" value="Netrin_domain"/>
</dbReference>
<dbReference type="InterPro" id="IPR019742">
    <property type="entry name" value="MacrogloblnA2_CS"/>
</dbReference>
<dbReference type="Gene3D" id="6.20.50.160">
    <property type="match status" value="1"/>
</dbReference>
<dbReference type="Pfam" id="PF01835">
    <property type="entry name" value="MG2"/>
    <property type="match status" value="1"/>
</dbReference>
<name>A0ABP0H247_CLALP</name>
<dbReference type="Pfam" id="PF17791">
    <property type="entry name" value="MG3"/>
    <property type="match status" value="1"/>
</dbReference>
<comment type="caution">
    <text evidence="7">The sequence shown here is derived from an EMBL/GenBank/DDBJ whole genome shotgun (WGS) entry which is preliminary data.</text>
</comment>
<dbReference type="PROSITE" id="PS00477">
    <property type="entry name" value="ALPHA_2_MACROGLOBULIN"/>
    <property type="match status" value="1"/>
</dbReference>
<dbReference type="SUPFAM" id="SSF49410">
    <property type="entry name" value="Alpha-macroglobulin receptor domain"/>
    <property type="match status" value="1"/>
</dbReference>
<dbReference type="CDD" id="cd02896">
    <property type="entry name" value="complement_C3_C4_C5"/>
    <property type="match status" value="1"/>
</dbReference>
<dbReference type="SMART" id="SM01361">
    <property type="entry name" value="A2M_recep"/>
    <property type="match status" value="1"/>
</dbReference>
<dbReference type="SMART" id="SM01360">
    <property type="entry name" value="A2M"/>
    <property type="match status" value="1"/>
</dbReference>
<dbReference type="Gene3D" id="2.40.50.120">
    <property type="match status" value="1"/>
</dbReference>
<dbReference type="InterPro" id="IPR040839">
    <property type="entry name" value="MG4"/>
</dbReference>
<dbReference type="SMART" id="SM01419">
    <property type="entry name" value="Thiol-ester_cl"/>
    <property type="match status" value="1"/>
</dbReference>
<dbReference type="InterPro" id="IPR001599">
    <property type="entry name" value="Macroglobln_a2"/>
</dbReference>
<keyword evidence="3" id="KW-0882">Thioester bond</keyword>
<dbReference type="Pfam" id="PF07678">
    <property type="entry name" value="TED_complement"/>
    <property type="match status" value="1"/>
</dbReference>
<comment type="subcellular location">
    <subcellularLocation>
        <location evidence="1">Secreted</location>
    </subcellularLocation>
</comment>
<evidence type="ECO:0000259" key="6">
    <source>
        <dbReference type="PROSITE" id="PS50189"/>
    </source>
</evidence>
<dbReference type="InterPro" id="IPR013783">
    <property type="entry name" value="Ig-like_fold"/>
</dbReference>
<dbReference type="Gene3D" id="2.60.120.1540">
    <property type="match status" value="1"/>
</dbReference>
<dbReference type="Pfam" id="PF00207">
    <property type="entry name" value="A2M"/>
    <property type="match status" value="1"/>
</dbReference>
<dbReference type="Gene3D" id="2.60.40.690">
    <property type="entry name" value="Alpha-macroglobulin, receptor-binding domain"/>
    <property type="match status" value="1"/>
</dbReference>
<gene>
    <name evidence="7" type="ORF">CVLEPA_LOCUS31551</name>
</gene>
<proteinExistence type="predicted"/>
<evidence type="ECO:0000256" key="3">
    <source>
        <dbReference type="ARBA" id="ARBA00022966"/>
    </source>
</evidence>
<evidence type="ECO:0000256" key="2">
    <source>
        <dbReference type="ARBA" id="ARBA00022525"/>
    </source>
</evidence>
<evidence type="ECO:0000256" key="4">
    <source>
        <dbReference type="ARBA" id="ARBA00023157"/>
    </source>
</evidence>
<evidence type="ECO:0000256" key="5">
    <source>
        <dbReference type="SAM" id="SignalP"/>
    </source>
</evidence>
<dbReference type="Pfam" id="PF07703">
    <property type="entry name" value="A2M_BRD"/>
    <property type="match status" value="1"/>
</dbReference>
<dbReference type="InterPro" id="IPR041555">
    <property type="entry name" value="MG3"/>
</dbReference>
<dbReference type="Proteomes" id="UP001642483">
    <property type="component" value="Unassembled WGS sequence"/>
</dbReference>
<dbReference type="Gene3D" id="2.20.130.20">
    <property type="match status" value="1"/>
</dbReference>
<dbReference type="EMBL" id="CAWYQH010000174">
    <property type="protein sequence ID" value="CAK8698077.1"/>
    <property type="molecule type" value="Genomic_DNA"/>
</dbReference>
<organism evidence="7 8">
    <name type="scientific">Clavelina lepadiformis</name>
    <name type="common">Light-bulb sea squirt</name>
    <name type="synonym">Ascidia lepadiformis</name>
    <dbReference type="NCBI Taxonomy" id="159417"/>
    <lineage>
        <taxon>Eukaryota</taxon>
        <taxon>Metazoa</taxon>
        <taxon>Chordata</taxon>
        <taxon>Tunicata</taxon>
        <taxon>Ascidiacea</taxon>
        <taxon>Aplousobranchia</taxon>
        <taxon>Clavelinidae</taxon>
        <taxon>Clavelina</taxon>
    </lineage>
</organism>
<dbReference type="Gene3D" id="2.60.40.1940">
    <property type="match status" value="1"/>
</dbReference>
<dbReference type="PANTHER" id="PTHR11412:SF166">
    <property type="entry name" value="NTR DOMAIN-CONTAINING PROTEIN"/>
    <property type="match status" value="1"/>
</dbReference>
<evidence type="ECO:0000313" key="8">
    <source>
        <dbReference type="Proteomes" id="UP001642483"/>
    </source>
</evidence>
<evidence type="ECO:0000256" key="1">
    <source>
        <dbReference type="ARBA" id="ARBA00004613"/>
    </source>
</evidence>
<dbReference type="PANTHER" id="PTHR11412">
    <property type="entry name" value="MACROGLOBULIN / COMPLEMENT"/>
    <property type="match status" value="1"/>
</dbReference>
<keyword evidence="4" id="KW-1015">Disulfide bond</keyword>
<feature type="domain" description="NTR" evidence="6">
    <location>
        <begin position="1748"/>
        <end position="1887"/>
    </location>
</feature>
<sequence length="1941" mass="217793">MLKFKFFWGAVFLPACAFGLSIRIPDIPDERRFFPIRPPNLIRPTFGIPFPPRFPPRLPPQLPTIGIPFPPRFPPVDLIPIRPFPTKSNIKYDHNILVPKTFRVGAEETVILNLYKYSSATITGYLRDLPGRLNLFSEIPSIKLDAITSKMPIKLKFKVDDDNIPVFRQNQKVEMAIEVRNSGSDFTKTIVVDVTKESGYLFVQTDRPVYRPSENVEIRVYPLDQTMAPDRENQVQVTVRTPDGVGAYRVIRRLPPFGFIEAVFDIAEQPVFGTWSVEAKYASKGYSTVAVTRFSIRRYVLPSFNVKVDMDKNYFFVTDNAIRGYIRANYSYGEAVEGNYFLSMKFKKTPTSEPIEFFKRPGPYVVTADFVDGEQYFDIPMGDLTDVLDDGETLETLAENSGSIFIEATVNARADNVMESDITPDLPFLKSPFVIDVSKTPKYYEPGFTYRMKASIRDITTGKPAQSVSLKITVDLSSTGTRLTSNDQGEISTALDFEGNAAHVLTISTTINGISDEDQSQISFNVEPYSSPNNNYLQISVPDEAVRVGQRNIFITFRFHPSAPVQVRYVILARGSIIDSGINIPHPGNKESSQQVIITHEMVPSFRVVAYHMVDSEVVSASLWIDVVDQCKEELTVQVPEEVLPGTSVPFTIRGAPQAAVSVSGVDKSAYFLFDQERLNRELMFDKMESYDRGCVRSGGSDGRNVFSGAGLQFYGKSGREATSACSSSSSRSKRDIAVSPAELAHKLKQCERDGKREDPSGEDCDKRGIRCRDNYEAQYPGCWKKFRDACLQATRERFVKQTLGLADTGNEAEAEASVEERRAAFQENSTPWTVTVVEGVEIPQVAETAVEVAPPVAPLRPLPFIPPQPLPPQPFVPLGGGGGGGEFGAASFGRPSFSLEVAERPNVVAAEKPTTTTTTATAARPTSFVRSDFREALSWPTIQIKSNGEHTFYKRARDSITTFLIDAVGMHDSSDGFCVAPSTELRVFKDIFVQLNAPYSLKLQEQAQLKIVVFNYNKDFTFTVVVRVRTDETFCTRFQTGMWSELIRFDVDPNDSSSATLSVLPLRIPLGGLGDIDVDIRTIDNTLLDSIKKEILIEPEGEVRDTYKSYPLDLKTENQHIFSMNFNFPELFVANTRQCWIYGYTNFMGPSIEVDPITKEPRDIKSIFKNPYGCGEQNMLVTGPNVYAHMYLEGVNKIRPGDKQYEESVKKMQDGFNRQLQYRSERVGSRAWAVFTHYLPSTWLNAYVNRVFIQAKIYYTDMDTAPICNSLEWMLGEQQDDGQFQELTPPIHREMHGAVGGALSLTAYVLITLVHADDQCSTELNQQIIAARNKAIAFLERNKNDNTFHRTYGAALLAYALSLHDPSTVFVQEINQRLLALKQHDSALRQTFWRGRPASEIAGTDIHAYWYNAKPQAVDVEATAYALLTQIEMIKAKEKVEQSDLDLTRQIALWLISQRNQGGAFISTQDTVVGLQALATYMIWVNQIDPQQATTNLNVRLQGQSDTEWNNPYTFSLDHHNEGFRKEVEVPNKVMQSGSLTVDATGTGEGVLSYRCIYRTVVDEESCHFHITQNVHVLNANAIVTKGHPMKIKLTITISKPVGPPAEASIVDVGLLSGFRILEKSLIRLSIAHVVDGTIERYEMSNQNIILYLNRIKSEPMVLTFRMEQTNPVTSPQPAKINVYDYYEPAIHCGLFYSLPGLSTELRTTNCDGNEMCKCAEGVCPICRTRDEQLYNTTCLTRSGQQCEICEENGDCMNMFSKACQSNFAYIVNITRAAEVVSSPIFLSFRAQLVETLKLGEESPERNAERTFTTRNDCYAKCHDPALVETQRSGEISGDLYTKTGTLLMIMSTAPERSVDKYGHTINHYRLGEGTIMERVIPQDKCDAAPVRIAKPNLSCDDPNFPRDASKEAKCRRLRKIREACKNMERLKDLLRNGCD</sequence>
<dbReference type="Pfam" id="PF17789">
    <property type="entry name" value="MG4"/>
    <property type="match status" value="1"/>
</dbReference>
<dbReference type="Gene3D" id="1.50.10.20">
    <property type="match status" value="1"/>
</dbReference>
<keyword evidence="2" id="KW-0964">Secreted</keyword>
<dbReference type="InterPro" id="IPR011626">
    <property type="entry name" value="Alpha-macroglobulin_TED"/>
</dbReference>
<dbReference type="Pfam" id="PF07677">
    <property type="entry name" value="A2M_recep"/>
    <property type="match status" value="1"/>
</dbReference>
<dbReference type="InterPro" id="IPR050473">
    <property type="entry name" value="A2M/Complement_sys"/>
</dbReference>
<accession>A0ABP0H247</accession>
<dbReference type="SUPFAM" id="SSF48239">
    <property type="entry name" value="Terpenoid cyclases/Protein prenyltransferases"/>
    <property type="match status" value="1"/>
</dbReference>
<feature type="signal peptide" evidence="5">
    <location>
        <begin position="1"/>
        <end position="19"/>
    </location>
</feature>
<protein>
    <recommendedName>
        <fullName evidence="6">NTR domain-containing protein</fullName>
    </recommendedName>
</protein>